<gene>
    <name evidence="3" type="ORF">RC54_21835</name>
</gene>
<protein>
    <recommendedName>
        <fullName evidence="2">DUF5610 domain-containing protein</fullName>
    </recommendedName>
</protein>
<feature type="compositionally biased region" description="Low complexity" evidence="1">
    <location>
        <begin position="17"/>
        <end position="26"/>
    </location>
</feature>
<name>A0AAD0UCK2_9BURK</name>
<feature type="compositionally biased region" description="Polar residues" evidence="1">
    <location>
        <begin position="1"/>
        <end position="16"/>
    </location>
</feature>
<dbReference type="RefSeq" id="WP_058896912.1">
    <property type="nucleotide sequence ID" value="NZ_CP024996.1"/>
</dbReference>
<accession>A0AAD0UCK2</accession>
<feature type="domain" description="DUF5610" evidence="2">
    <location>
        <begin position="82"/>
        <end position="200"/>
    </location>
</feature>
<evidence type="ECO:0000313" key="4">
    <source>
        <dbReference type="Proteomes" id="UP000269199"/>
    </source>
</evidence>
<dbReference type="EMBL" id="CP024996">
    <property type="protein sequence ID" value="AYR26296.1"/>
    <property type="molecule type" value="Genomic_DNA"/>
</dbReference>
<feature type="region of interest" description="Disordered" evidence="1">
    <location>
        <begin position="204"/>
        <end position="229"/>
    </location>
</feature>
<reference evidence="3 4" key="1">
    <citation type="submission" date="2017-11" db="EMBL/GenBank/DDBJ databases">
        <title>Complete genome sequence of Herbaspirillum rubrisubalbicans DSM 11543.</title>
        <authorList>
            <person name="Chen M."/>
            <person name="An Q."/>
        </authorList>
    </citation>
    <scope>NUCLEOTIDE SEQUENCE [LARGE SCALE GENOMIC DNA]</scope>
    <source>
        <strain evidence="3 4">DSM 11543</strain>
    </source>
</reference>
<dbReference type="Proteomes" id="UP000269199">
    <property type="component" value="Chromosome"/>
</dbReference>
<dbReference type="InterPro" id="IPR041651">
    <property type="entry name" value="DUF5610"/>
</dbReference>
<evidence type="ECO:0000256" key="1">
    <source>
        <dbReference type="SAM" id="MobiDB-lite"/>
    </source>
</evidence>
<proteinExistence type="predicted"/>
<organism evidence="3 4">
    <name type="scientific">Herbaspirillum rubrisubalbicans</name>
    <dbReference type="NCBI Taxonomy" id="80842"/>
    <lineage>
        <taxon>Bacteria</taxon>
        <taxon>Pseudomonadati</taxon>
        <taxon>Pseudomonadota</taxon>
        <taxon>Betaproteobacteria</taxon>
        <taxon>Burkholderiales</taxon>
        <taxon>Oxalobacteraceae</taxon>
        <taxon>Herbaspirillum</taxon>
    </lineage>
</organism>
<sequence length="250" mass="26201">MAIGNTSGVDTKSLLPSTTTSTSNSNATGDTDKLPANTADAAGGDKIADARKANLLTVSGAKTQFNLSIVQSSLEVSLQTQNDPLSLVYKTAIENINDILRPQLGDNAVQAASSQDNSPEATAGRIVSFITNMFELYKKNNPDKEDASNVDDYMNLIFKGVDQGFKEARGILESLQVLQGDIASNIDKTYDLVQKSLNDFINKVKGGKPEGGDGEGSTDNGDGQGGTLVASETTVSISVSVSQTRISTTA</sequence>
<evidence type="ECO:0000259" key="2">
    <source>
        <dbReference type="Pfam" id="PF18433"/>
    </source>
</evidence>
<dbReference type="Pfam" id="PF18433">
    <property type="entry name" value="DUF5610"/>
    <property type="match status" value="1"/>
</dbReference>
<evidence type="ECO:0000313" key="3">
    <source>
        <dbReference type="EMBL" id="AYR26296.1"/>
    </source>
</evidence>
<feature type="region of interest" description="Disordered" evidence="1">
    <location>
        <begin position="1"/>
        <end position="37"/>
    </location>
</feature>
<dbReference type="AlphaFoldDB" id="A0AAD0UCK2"/>
<dbReference type="Gene3D" id="1.10.132.90">
    <property type="match status" value="1"/>
</dbReference>